<reference evidence="2 3" key="1">
    <citation type="submission" date="2024-10" db="EMBL/GenBank/DDBJ databases">
        <authorList>
            <person name="Yibar A."/>
            <person name="Saticioglu I.B."/>
            <person name="Duman M."/>
            <person name="Ajmi N."/>
            <person name="Gurler F."/>
            <person name="Ay H."/>
            <person name="Onuk E."/>
            <person name="Guler S."/>
            <person name="Romalde J.L."/>
        </authorList>
    </citation>
    <scope>NUCLEOTIDE SEQUENCE [LARGE SCALE GENOMIC DNA]</scope>
    <source>
        <strain evidence="2 3">1-TCBS-B</strain>
    </source>
</reference>
<dbReference type="EMBL" id="JBIHSF010000011">
    <property type="protein sequence ID" value="MFH0262802.1"/>
    <property type="molecule type" value="Genomic_DNA"/>
</dbReference>
<gene>
    <name evidence="2" type="ORF">ACGRH2_20650</name>
</gene>
<organism evidence="2 3">
    <name type="scientific">Vibrio barjaei</name>
    <dbReference type="NCBI Taxonomy" id="1676683"/>
    <lineage>
        <taxon>Bacteria</taxon>
        <taxon>Pseudomonadati</taxon>
        <taxon>Pseudomonadota</taxon>
        <taxon>Gammaproteobacteria</taxon>
        <taxon>Vibrionales</taxon>
        <taxon>Vibrionaceae</taxon>
        <taxon>Vibrio</taxon>
    </lineage>
</organism>
<proteinExistence type="predicted"/>
<dbReference type="RefSeq" id="WP_063604830.1">
    <property type="nucleotide sequence ID" value="NZ_JAPQMW010000022.1"/>
</dbReference>
<evidence type="ECO:0000313" key="2">
    <source>
        <dbReference type="EMBL" id="MFH0262802.1"/>
    </source>
</evidence>
<sequence length="123" mass="13779">MRRLTIVVTALYLCTFKAMAAQHSHDTLFSRDNAIMAAAAVETVNVYCVGTGSLTLEYTEHNSKIVRETIEGLSEDVLNEPYVFNEEDPLYLQGVALGEQLIQEAEQKGHVSQMCTQPEEQKR</sequence>
<name>A0ABW7IME0_9VIBR</name>
<dbReference type="Proteomes" id="UP001607125">
    <property type="component" value="Unassembled WGS sequence"/>
</dbReference>
<feature type="signal peptide" evidence="1">
    <location>
        <begin position="1"/>
        <end position="20"/>
    </location>
</feature>
<keyword evidence="1" id="KW-0732">Signal</keyword>
<evidence type="ECO:0000256" key="1">
    <source>
        <dbReference type="SAM" id="SignalP"/>
    </source>
</evidence>
<evidence type="ECO:0000313" key="3">
    <source>
        <dbReference type="Proteomes" id="UP001607125"/>
    </source>
</evidence>
<feature type="chain" id="PRO_5045183983" evidence="1">
    <location>
        <begin position="21"/>
        <end position="123"/>
    </location>
</feature>
<protein>
    <submittedName>
        <fullName evidence="2">Uncharacterized protein</fullName>
    </submittedName>
</protein>
<keyword evidence="3" id="KW-1185">Reference proteome</keyword>
<comment type="caution">
    <text evidence="2">The sequence shown here is derived from an EMBL/GenBank/DDBJ whole genome shotgun (WGS) entry which is preliminary data.</text>
</comment>
<accession>A0ABW7IME0</accession>